<accession>A0ABW6WF53</accession>
<protein>
    <recommendedName>
        <fullName evidence="3">Restriction endonuclease</fullName>
    </recommendedName>
</protein>
<proteinExistence type="predicted"/>
<name>A0ABW6WF53_9ACTN</name>
<evidence type="ECO:0008006" key="3">
    <source>
        <dbReference type="Google" id="ProtNLM"/>
    </source>
</evidence>
<organism evidence="1 2">
    <name type="scientific">Paractinoplanes globisporus</name>
    <dbReference type="NCBI Taxonomy" id="113565"/>
    <lineage>
        <taxon>Bacteria</taxon>
        <taxon>Bacillati</taxon>
        <taxon>Actinomycetota</taxon>
        <taxon>Actinomycetes</taxon>
        <taxon>Micromonosporales</taxon>
        <taxon>Micromonosporaceae</taxon>
        <taxon>Paractinoplanes</taxon>
    </lineage>
</organism>
<keyword evidence="2" id="KW-1185">Reference proteome</keyword>
<sequence>MSEDTGLDAWFVHEKLVLNLLSRQDGVELGRRIPGPAHPFAQTMRLDAFERVVAAYLARNDVASLAAVHHQGTLAEGKVLWLEQPISFKGFGPAWAAIDSGADRDARASFSAVLSTDSQLRVRGTFNPRHMTCNSAFSQLSGTKSQFVLGYVQRVTDDEVELRPIVIAQRWLRPRPELDIGDPGDPAHIAPRAVDQFAGVNFAQRLTKKDLEVLRTVSETRVKTAFAELLGEPEVPKDWGGEQFDLWTFNRLTVEGRPLRTAIAFKGPAKFHPMRIADLGKNGDQIDRLAQTAADLIVVQHCNAITAPVVNMLRVYAESPRRPRRYMTIDGYDTFRILRHIGIV</sequence>
<dbReference type="EMBL" id="JBIAZU010000003">
    <property type="protein sequence ID" value="MFF5291919.1"/>
    <property type="molecule type" value="Genomic_DNA"/>
</dbReference>
<dbReference type="RefSeq" id="WP_020511781.1">
    <property type="nucleotide sequence ID" value="NZ_JBIAZU010000003.1"/>
</dbReference>
<dbReference type="Proteomes" id="UP001602245">
    <property type="component" value="Unassembled WGS sequence"/>
</dbReference>
<reference evidence="1 2" key="1">
    <citation type="submission" date="2024-10" db="EMBL/GenBank/DDBJ databases">
        <title>The Natural Products Discovery Center: Release of the First 8490 Sequenced Strains for Exploring Actinobacteria Biosynthetic Diversity.</title>
        <authorList>
            <person name="Kalkreuter E."/>
            <person name="Kautsar S.A."/>
            <person name="Yang D."/>
            <person name="Bader C.D."/>
            <person name="Teijaro C.N."/>
            <person name="Fluegel L."/>
            <person name="Davis C.M."/>
            <person name="Simpson J.R."/>
            <person name="Lauterbach L."/>
            <person name="Steele A.D."/>
            <person name="Gui C."/>
            <person name="Meng S."/>
            <person name="Li G."/>
            <person name="Viehrig K."/>
            <person name="Ye F."/>
            <person name="Su P."/>
            <person name="Kiefer A.F."/>
            <person name="Nichols A."/>
            <person name="Cepeda A.J."/>
            <person name="Yan W."/>
            <person name="Fan B."/>
            <person name="Jiang Y."/>
            <person name="Adhikari A."/>
            <person name="Zheng C.-J."/>
            <person name="Schuster L."/>
            <person name="Cowan T.M."/>
            <person name="Smanski M.J."/>
            <person name="Chevrette M.G."/>
            <person name="De Carvalho L.P.S."/>
            <person name="Shen B."/>
        </authorList>
    </citation>
    <scope>NUCLEOTIDE SEQUENCE [LARGE SCALE GENOMIC DNA]</scope>
    <source>
        <strain evidence="1 2">NPDC000087</strain>
    </source>
</reference>
<comment type="caution">
    <text evidence="1">The sequence shown here is derived from an EMBL/GenBank/DDBJ whole genome shotgun (WGS) entry which is preliminary data.</text>
</comment>
<evidence type="ECO:0000313" key="2">
    <source>
        <dbReference type="Proteomes" id="UP001602245"/>
    </source>
</evidence>
<gene>
    <name evidence="1" type="ORF">ACFY35_20960</name>
</gene>
<evidence type="ECO:0000313" key="1">
    <source>
        <dbReference type="EMBL" id="MFF5291919.1"/>
    </source>
</evidence>